<name>X0S9G9_9ZZZZ</name>
<gene>
    <name evidence="1" type="ORF">S01H1_00411</name>
</gene>
<feature type="non-terminal residue" evidence="1">
    <location>
        <position position="74"/>
    </location>
</feature>
<sequence>MGLESVIFNNEFKFEPLNADGLDLDFSYNQFSPNPNLVAQFVMQLVCSPSNDPIEYAKEWIAKNSILNNIPTAL</sequence>
<dbReference type="EMBL" id="BARS01000142">
    <property type="protein sequence ID" value="GAF72567.1"/>
    <property type="molecule type" value="Genomic_DNA"/>
</dbReference>
<evidence type="ECO:0000313" key="1">
    <source>
        <dbReference type="EMBL" id="GAF72567.1"/>
    </source>
</evidence>
<reference evidence="1" key="1">
    <citation type="journal article" date="2014" name="Front. Microbiol.">
        <title>High frequency of phylogenetically diverse reductive dehalogenase-homologous genes in deep subseafloor sedimentary metagenomes.</title>
        <authorList>
            <person name="Kawai M."/>
            <person name="Futagami T."/>
            <person name="Toyoda A."/>
            <person name="Takaki Y."/>
            <person name="Nishi S."/>
            <person name="Hori S."/>
            <person name="Arai W."/>
            <person name="Tsubouchi T."/>
            <person name="Morono Y."/>
            <person name="Uchiyama I."/>
            <person name="Ito T."/>
            <person name="Fujiyama A."/>
            <person name="Inagaki F."/>
            <person name="Takami H."/>
        </authorList>
    </citation>
    <scope>NUCLEOTIDE SEQUENCE</scope>
    <source>
        <strain evidence="1">Expedition CK06-06</strain>
    </source>
</reference>
<comment type="caution">
    <text evidence="1">The sequence shown here is derived from an EMBL/GenBank/DDBJ whole genome shotgun (WGS) entry which is preliminary data.</text>
</comment>
<organism evidence="1">
    <name type="scientific">marine sediment metagenome</name>
    <dbReference type="NCBI Taxonomy" id="412755"/>
    <lineage>
        <taxon>unclassified sequences</taxon>
        <taxon>metagenomes</taxon>
        <taxon>ecological metagenomes</taxon>
    </lineage>
</organism>
<protein>
    <submittedName>
        <fullName evidence="1">Uncharacterized protein</fullName>
    </submittedName>
</protein>
<dbReference type="AlphaFoldDB" id="X0S9G9"/>
<accession>X0S9G9</accession>
<proteinExistence type="predicted"/>